<keyword evidence="11" id="KW-1185">Reference proteome</keyword>
<dbReference type="FunFam" id="3.40.50.300:FF:000162">
    <property type="entry name" value="septin-7 isoform X1"/>
    <property type="match status" value="1"/>
</dbReference>
<dbReference type="Gene3D" id="3.40.50.300">
    <property type="entry name" value="P-loop containing nucleotide triphosphate hydrolases"/>
    <property type="match status" value="1"/>
</dbReference>
<reference evidence="10 11" key="2">
    <citation type="submission" date="2018-11" db="EMBL/GenBank/DDBJ databases">
        <authorList>
            <consortium name="Pathogen Informatics"/>
        </authorList>
    </citation>
    <scope>NUCLEOTIDE SEQUENCE [LARGE SCALE GENOMIC DNA]</scope>
</reference>
<evidence type="ECO:0000259" key="9">
    <source>
        <dbReference type="PROSITE" id="PS51719"/>
    </source>
</evidence>
<dbReference type="GO" id="GO:0005856">
    <property type="term" value="C:cytoskeleton"/>
    <property type="evidence" value="ECO:0007669"/>
    <property type="project" value="UniProtKB-ARBA"/>
</dbReference>
<dbReference type="InterPro" id="IPR030379">
    <property type="entry name" value="G_SEPTIN_dom"/>
</dbReference>
<dbReference type="EMBL" id="UYWX01020807">
    <property type="protein sequence ID" value="VDM34207.1"/>
    <property type="molecule type" value="Genomic_DNA"/>
</dbReference>
<dbReference type="AlphaFoldDB" id="A0A0R3X7B0"/>
<comment type="subcellular location">
    <subcellularLocation>
        <location evidence="1">Cleavage furrow</location>
    </subcellularLocation>
</comment>
<dbReference type="Proteomes" id="UP000274429">
    <property type="component" value="Unassembled WGS sequence"/>
</dbReference>
<reference evidence="12" key="1">
    <citation type="submission" date="2016-04" db="UniProtKB">
        <authorList>
            <consortium name="WormBaseParasite"/>
        </authorList>
    </citation>
    <scope>IDENTIFICATION</scope>
</reference>
<keyword evidence="2" id="KW-0132">Cell division</keyword>
<accession>A0A0R3X7B0</accession>
<dbReference type="InterPro" id="IPR027417">
    <property type="entry name" value="P-loop_NTPase"/>
</dbReference>
<keyword evidence="6" id="KW-0131">Cell cycle</keyword>
<dbReference type="OrthoDB" id="416553at2759"/>
<keyword evidence="5 7" id="KW-0342">GTP-binding</keyword>
<dbReference type="PANTHER" id="PTHR18884">
    <property type="entry name" value="SEPTIN"/>
    <property type="match status" value="1"/>
</dbReference>
<proteinExistence type="inferred from homology"/>
<dbReference type="STRING" id="6205.A0A0R3X7B0"/>
<evidence type="ECO:0000313" key="11">
    <source>
        <dbReference type="Proteomes" id="UP000274429"/>
    </source>
</evidence>
<evidence type="ECO:0000256" key="1">
    <source>
        <dbReference type="ARBA" id="ARBA00004626"/>
    </source>
</evidence>
<evidence type="ECO:0000313" key="12">
    <source>
        <dbReference type="WBParaSite" id="TTAC_0000943401-mRNA-1"/>
    </source>
</evidence>
<evidence type="ECO:0000256" key="6">
    <source>
        <dbReference type="ARBA" id="ARBA00023306"/>
    </source>
</evidence>
<dbReference type="SUPFAM" id="SSF52540">
    <property type="entry name" value="P-loop containing nucleoside triphosphate hydrolases"/>
    <property type="match status" value="1"/>
</dbReference>
<dbReference type="PROSITE" id="PS51719">
    <property type="entry name" value="G_SEPTIN"/>
    <property type="match status" value="1"/>
</dbReference>
<dbReference type="WBParaSite" id="TTAC_0000943401-mRNA-1">
    <property type="protein sequence ID" value="TTAC_0000943401-mRNA-1"/>
    <property type="gene ID" value="TTAC_0000943401"/>
</dbReference>
<gene>
    <name evidence="10" type="ORF">TTAC_LOCUS9419</name>
</gene>
<feature type="coiled-coil region" evidence="8">
    <location>
        <begin position="390"/>
        <end position="461"/>
    </location>
</feature>
<dbReference type="InterPro" id="IPR016491">
    <property type="entry name" value="Septin"/>
</dbReference>
<comment type="similarity">
    <text evidence="7">Belongs to the TRAFAC class TrmE-Era-EngA-EngB-Septin-like GTPase superfamily. Septin GTPase family.</text>
</comment>
<evidence type="ECO:0000256" key="7">
    <source>
        <dbReference type="RuleBase" id="RU004560"/>
    </source>
</evidence>
<evidence type="ECO:0000256" key="4">
    <source>
        <dbReference type="ARBA" id="ARBA00023054"/>
    </source>
</evidence>
<feature type="domain" description="Septin-type G" evidence="9">
    <location>
        <begin position="87"/>
        <end position="374"/>
    </location>
</feature>
<protein>
    <submittedName>
        <fullName evidence="12">Septin-type G domain-containing protein</fullName>
    </submittedName>
</protein>
<name>A0A0R3X7B0_HYDTA</name>
<evidence type="ECO:0000313" key="10">
    <source>
        <dbReference type="EMBL" id="VDM34207.1"/>
    </source>
</evidence>
<keyword evidence="4 8" id="KW-0175">Coiled coil</keyword>
<dbReference type="Pfam" id="PF00735">
    <property type="entry name" value="Septin"/>
    <property type="match status" value="1"/>
</dbReference>
<evidence type="ECO:0000256" key="8">
    <source>
        <dbReference type="SAM" id="Coils"/>
    </source>
</evidence>
<dbReference type="CDD" id="cd01850">
    <property type="entry name" value="CDC_Septin"/>
    <property type="match status" value="1"/>
</dbReference>
<evidence type="ECO:0000256" key="3">
    <source>
        <dbReference type="ARBA" id="ARBA00022741"/>
    </source>
</evidence>
<evidence type="ECO:0000256" key="5">
    <source>
        <dbReference type="ARBA" id="ARBA00023134"/>
    </source>
</evidence>
<keyword evidence="3 7" id="KW-0547">Nucleotide-binding</keyword>
<organism evidence="12">
    <name type="scientific">Hydatigena taeniaeformis</name>
    <name type="common">Feline tapeworm</name>
    <name type="synonym">Taenia taeniaeformis</name>
    <dbReference type="NCBI Taxonomy" id="6205"/>
    <lineage>
        <taxon>Eukaryota</taxon>
        <taxon>Metazoa</taxon>
        <taxon>Spiralia</taxon>
        <taxon>Lophotrochozoa</taxon>
        <taxon>Platyhelminthes</taxon>
        <taxon>Cestoda</taxon>
        <taxon>Eucestoda</taxon>
        <taxon>Cyclophyllidea</taxon>
        <taxon>Taeniidae</taxon>
        <taxon>Hydatigera</taxon>
    </lineage>
</organism>
<dbReference type="GO" id="GO:0051301">
    <property type="term" value="P:cell division"/>
    <property type="evidence" value="ECO:0007669"/>
    <property type="project" value="UniProtKB-KW"/>
</dbReference>
<dbReference type="GO" id="GO:0005525">
    <property type="term" value="F:GTP binding"/>
    <property type="evidence" value="ECO:0007669"/>
    <property type="project" value="UniProtKB-KW"/>
</dbReference>
<sequence length="510" mass="58351">MATSASRRGNFFGKENITTVDAPKSSMKDVITDKVSKYDQENHLNGLKNGSANSIPDSYVGYSNIPNHVNAYIWTDAMKAFRRAVRQGFDFNLMVVGETGLGKSTFINTLFLTDVYGPDYPGPSMKAKGVMKVRSTTVLLQEDGVTLRLSVIDTPGFGECVDNTECWKPIVNYIEARFDDYMTAEGRVFRDSRKIADTRVHACLYFLAPTGHRLKSLDIECLKRIQDKVNVIPVIGKADCLTPEECKEFKKNILADLQQHQIKIYDFVEGDKTNAEGQYSFTGETKMDSERSRMRGLRDRIPFAVVGANTYITNTAGHRVRARTYPWGTVEVENVEHNDFAVLSYYLIQMQMQNLREVTHRQHYENYRASKLSGIAQDSNFKTHDGQDPMMLMDAEKREHEQKLRKMEADMEAVFAQKVAEKSQKQKEFEADLVRRAEQMREQLRQEEAAHEVERRAFEEQKARWEEAWREWDIGADLAHSTAGGGLGERVLSEVIKERSKTEKKRKGLF</sequence>
<evidence type="ECO:0000256" key="2">
    <source>
        <dbReference type="ARBA" id="ARBA00022618"/>
    </source>
</evidence>
<dbReference type="GO" id="GO:0032154">
    <property type="term" value="C:cleavage furrow"/>
    <property type="evidence" value="ECO:0007669"/>
    <property type="project" value="UniProtKB-SubCell"/>
</dbReference>